<dbReference type="AlphaFoldDB" id="A0A4Z2GQL7"/>
<reference evidence="1 2" key="1">
    <citation type="submission" date="2019-03" db="EMBL/GenBank/DDBJ databases">
        <title>First draft genome of Liparis tanakae, snailfish: a comprehensive survey of snailfish specific genes.</title>
        <authorList>
            <person name="Kim W."/>
            <person name="Song I."/>
            <person name="Jeong J.-H."/>
            <person name="Kim D."/>
            <person name="Kim S."/>
            <person name="Ryu S."/>
            <person name="Song J.Y."/>
            <person name="Lee S.K."/>
        </authorList>
    </citation>
    <scope>NUCLEOTIDE SEQUENCE [LARGE SCALE GENOMIC DNA]</scope>
    <source>
        <tissue evidence="1">Muscle</tissue>
    </source>
</reference>
<gene>
    <name evidence="1" type="ORF">EYF80_034801</name>
</gene>
<sequence>MTTVDQSMLKTAWTIPESSSLVSGESETDSSISFSASPVTGGKNSVFNWQLSARPGTLRSLCARRPSSSYFTMYCRSAREKASSSSVWYVLHRPNSSVALSNVQRGAESTMMSPLASSPGRTSELCRTPQLISVIRALTSIFLRRSDHSDEPPLRLRANLLSELHQDQRLHPLRDAAGATDFGPVRSDGGSTQFARWSLGLRQLGRFTVAAVFIPVCPVHAGTAKKCERPPAARSNGSTIVILLGSAGSTK</sequence>
<keyword evidence="2" id="KW-1185">Reference proteome</keyword>
<name>A0A4Z2GQL7_9TELE</name>
<evidence type="ECO:0000313" key="2">
    <source>
        <dbReference type="Proteomes" id="UP000314294"/>
    </source>
</evidence>
<evidence type="ECO:0000313" key="1">
    <source>
        <dbReference type="EMBL" id="TNN55014.1"/>
    </source>
</evidence>
<comment type="caution">
    <text evidence="1">The sequence shown here is derived from an EMBL/GenBank/DDBJ whole genome shotgun (WGS) entry which is preliminary data.</text>
</comment>
<proteinExistence type="predicted"/>
<accession>A0A4Z2GQL7</accession>
<dbReference type="Proteomes" id="UP000314294">
    <property type="component" value="Unassembled WGS sequence"/>
</dbReference>
<protein>
    <submittedName>
        <fullName evidence="1">Uncharacterized protein</fullName>
    </submittedName>
</protein>
<dbReference type="EMBL" id="SRLO01000469">
    <property type="protein sequence ID" value="TNN55014.1"/>
    <property type="molecule type" value="Genomic_DNA"/>
</dbReference>
<organism evidence="1 2">
    <name type="scientific">Liparis tanakae</name>
    <name type="common">Tanaka's snailfish</name>
    <dbReference type="NCBI Taxonomy" id="230148"/>
    <lineage>
        <taxon>Eukaryota</taxon>
        <taxon>Metazoa</taxon>
        <taxon>Chordata</taxon>
        <taxon>Craniata</taxon>
        <taxon>Vertebrata</taxon>
        <taxon>Euteleostomi</taxon>
        <taxon>Actinopterygii</taxon>
        <taxon>Neopterygii</taxon>
        <taxon>Teleostei</taxon>
        <taxon>Neoteleostei</taxon>
        <taxon>Acanthomorphata</taxon>
        <taxon>Eupercaria</taxon>
        <taxon>Perciformes</taxon>
        <taxon>Cottioidei</taxon>
        <taxon>Cottales</taxon>
        <taxon>Liparidae</taxon>
        <taxon>Liparis</taxon>
    </lineage>
</organism>